<name>A0A560KX37_9BRAD</name>
<dbReference type="EMBL" id="VITY01000020">
    <property type="protein sequence ID" value="TWB87806.1"/>
    <property type="molecule type" value="Genomic_DNA"/>
</dbReference>
<proteinExistence type="predicted"/>
<protein>
    <submittedName>
        <fullName evidence="1">Uncharacterized protein</fullName>
    </submittedName>
</protein>
<dbReference type="Proteomes" id="UP000321304">
    <property type="component" value="Unassembled WGS sequence"/>
</dbReference>
<evidence type="ECO:0000313" key="2">
    <source>
        <dbReference type="Proteomes" id="UP000321304"/>
    </source>
</evidence>
<dbReference type="AlphaFoldDB" id="A0A560KX37"/>
<reference evidence="1 2" key="1">
    <citation type="submission" date="2019-06" db="EMBL/GenBank/DDBJ databases">
        <title>Genomic Encyclopedia of Type Strains, Phase IV (KMG-V): Genome sequencing to study the core and pangenomes of soil and plant-associated prokaryotes.</title>
        <authorList>
            <person name="Whitman W."/>
        </authorList>
    </citation>
    <scope>NUCLEOTIDE SEQUENCE [LARGE SCALE GENOMIC DNA]</scope>
    <source>
        <strain evidence="1 2">BR 10355</strain>
    </source>
</reference>
<accession>A0A560KX37</accession>
<keyword evidence="2" id="KW-1185">Reference proteome</keyword>
<gene>
    <name evidence="1" type="ORF">FBZ93_120104</name>
</gene>
<organism evidence="1 2">
    <name type="scientific">Bradyrhizobium macuxiense</name>
    <dbReference type="NCBI Taxonomy" id="1755647"/>
    <lineage>
        <taxon>Bacteria</taxon>
        <taxon>Pseudomonadati</taxon>
        <taxon>Pseudomonadota</taxon>
        <taxon>Alphaproteobacteria</taxon>
        <taxon>Hyphomicrobiales</taxon>
        <taxon>Nitrobacteraceae</taxon>
        <taxon>Bradyrhizobium</taxon>
    </lineage>
</organism>
<sequence>MTCLAAAADQSADVRKEPTKAPLAKKAPAPEKPFFFINDNRITVANFPSVAVPSFSAKSNLITTAFTHFDAWAYGTNTFSLLRNQWDHSAPMTPCVGPAIGFPVGQCAGATQNIASLRSTLGWNELFGTNAFSAGPLTNISFLGGADVMVSNVGAAVSQTAVVAGLQFGFALPYKGYLNISPLYFQRWQYNSIFGDPSVVGAVFAPRPPYSFLPDGIAKFDPTWGVDLNYYMDLGFLPPSLQYFAISGRAVVRGADGTGGYNRNPAYDHVVGYALEPIRLTLDAGKLFWGPQYAHLVDVWAAWRYDRNITGFNPSVDPNCVTNKVPNGSCNDSGIYYGMTMKLGAEIPGTPSTSAFGLPFVKSVDNMLTVGVLPNATSPGATDKTIKQVYAFTHNDVWSYGTNQVYAELLKSDGRDPAAPCSQAYNKPVFGQNGPCMGEYEMNAKLRSTFGFNEVFNTTAFRAGPLRNVSLELGGDFRSTQLYSSPDRKAIVAGLQFAFDLPYKGYLNVAPLYYQEWNHSTFAYPNNVGNSPFGLVFGSPRYVGLLPAGFTGTVDGNLHYRPTWALEIDYGGELGFLPENLRYFSWSGHAGIYGAKGNGAYGGYTLPSSWNTATEYNLEPIRLTFDVSKAVWGPKYSHFLETFVAYRYWKNKYGFDGSNPASPVCSFANGASNNSCTEQTVYAGITSKF</sequence>
<evidence type="ECO:0000313" key="1">
    <source>
        <dbReference type="EMBL" id="TWB87806.1"/>
    </source>
</evidence>
<comment type="caution">
    <text evidence="1">The sequence shown here is derived from an EMBL/GenBank/DDBJ whole genome shotgun (WGS) entry which is preliminary data.</text>
</comment>